<gene>
    <name evidence="1" type="ORF">MRB53_014111</name>
</gene>
<sequence>MTPLALFVNPPSSLVQAENVSGRKPALHLGLQVVVSNTHSSARSPQIAAHHLAVITTVSAQILPQSNTRLQQSILHHPLSISRPDSPKTRKAIDTIVVGVLHDVIDDTCENLSSIEEEFGCDVAKLVAGVSRLSYINQRPFLATVNGLSMHLHPCIVTCLLFQQELGWFGLMYLYANTQ</sequence>
<dbReference type="EMBL" id="CM056812">
    <property type="protein sequence ID" value="KAJ8617925.1"/>
    <property type="molecule type" value="Genomic_DNA"/>
</dbReference>
<comment type="caution">
    <text evidence="1">The sequence shown here is derived from an EMBL/GenBank/DDBJ whole genome shotgun (WGS) entry which is preliminary data.</text>
</comment>
<protein>
    <submittedName>
        <fullName evidence="1">Uncharacterized protein</fullName>
    </submittedName>
</protein>
<accession>A0ACC2K9Y7</accession>
<name>A0ACC2K9Y7_PERAE</name>
<evidence type="ECO:0000313" key="2">
    <source>
        <dbReference type="Proteomes" id="UP001234297"/>
    </source>
</evidence>
<evidence type="ECO:0000313" key="1">
    <source>
        <dbReference type="EMBL" id="KAJ8617925.1"/>
    </source>
</evidence>
<reference evidence="1 2" key="1">
    <citation type="journal article" date="2022" name="Hortic Res">
        <title>A haplotype resolved chromosomal level avocado genome allows analysis of novel avocado genes.</title>
        <authorList>
            <person name="Nath O."/>
            <person name="Fletcher S.J."/>
            <person name="Hayward A."/>
            <person name="Shaw L.M."/>
            <person name="Masouleh A.K."/>
            <person name="Furtado A."/>
            <person name="Henry R.J."/>
            <person name="Mitter N."/>
        </authorList>
    </citation>
    <scope>NUCLEOTIDE SEQUENCE [LARGE SCALE GENOMIC DNA]</scope>
    <source>
        <strain evidence="2">cv. Hass</strain>
    </source>
</reference>
<proteinExistence type="predicted"/>
<dbReference type="Proteomes" id="UP001234297">
    <property type="component" value="Chromosome 4"/>
</dbReference>
<keyword evidence="2" id="KW-1185">Reference proteome</keyword>
<organism evidence="1 2">
    <name type="scientific">Persea americana</name>
    <name type="common">Avocado</name>
    <dbReference type="NCBI Taxonomy" id="3435"/>
    <lineage>
        <taxon>Eukaryota</taxon>
        <taxon>Viridiplantae</taxon>
        <taxon>Streptophyta</taxon>
        <taxon>Embryophyta</taxon>
        <taxon>Tracheophyta</taxon>
        <taxon>Spermatophyta</taxon>
        <taxon>Magnoliopsida</taxon>
        <taxon>Magnoliidae</taxon>
        <taxon>Laurales</taxon>
        <taxon>Lauraceae</taxon>
        <taxon>Persea</taxon>
    </lineage>
</organism>